<comment type="caution">
    <text evidence="2">The sequence shown here is derived from an EMBL/GenBank/DDBJ whole genome shotgun (WGS) entry which is preliminary data.</text>
</comment>
<keyword evidence="1" id="KW-0812">Transmembrane</keyword>
<protein>
    <submittedName>
        <fullName evidence="2">Uncharacterized protein</fullName>
    </submittedName>
</protein>
<evidence type="ECO:0000313" key="2">
    <source>
        <dbReference type="EMBL" id="MBD3327158.1"/>
    </source>
</evidence>
<feature type="transmembrane region" description="Helical" evidence="1">
    <location>
        <begin position="12"/>
        <end position="33"/>
    </location>
</feature>
<gene>
    <name evidence="2" type="ORF">GF339_21410</name>
</gene>
<dbReference type="EMBL" id="WJJP01000697">
    <property type="protein sequence ID" value="MBD3327158.1"/>
    <property type="molecule type" value="Genomic_DNA"/>
</dbReference>
<keyword evidence="1" id="KW-0472">Membrane</keyword>
<dbReference type="AlphaFoldDB" id="A0A9D5JZM8"/>
<dbReference type="Proteomes" id="UP000649604">
    <property type="component" value="Unassembled WGS sequence"/>
</dbReference>
<evidence type="ECO:0000313" key="3">
    <source>
        <dbReference type="Proteomes" id="UP000649604"/>
    </source>
</evidence>
<proteinExistence type="predicted"/>
<organism evidence="2 3">
    <name type="scientific">candidate division KSB3 bacterium</name>
    <dbReference type="NCBI Taxonomy" id="2044937"/>
    <lineage>
        <taxon>Bacteria</taxon>
        <taxon>candidate division KSB3</taxon>
    </lineage>
</organism>
<evidence type="ECO:0000256" key="1">
    <source>
        <dbReference type="SAM" id="Phobius"/>
    </source>
</evidence>
<accession>A0A9D5JZM8</accession>
<feature type="transmembrane region" description="Helical" evidence="1">
    <location>
        <begin position="54"/>
        <end position="75"/>
    </location>
</feature>
<name>A0A9D5JZM8_9BACT</name>
<keyword evidence="1" id="KW-1133">Transmembrane helix</keyword>
<feature type="transmembrane region" description="Helical" evidence="1">
    <location>
        <begin position="208"/>
        <end position="234"/>
    </location>
</feature>
<reference evidence="2" key="1">
    <citation type="submission" date="2019-11" db="EMBL/GenBank/DDBJ databases">
        <title>Microbial mats filling the niche in hypersaline microbial mats.</title>
        <authorList>
            <person name="Wong H.L."/>
            <person name="Macleod F.I."/>
            <person name="White R.A. III"/>
            <person name="Burns B.P."/>
        </authorList>
    </citation>
    <scope>NUCLEOTIDE SEQUENCE</scope>
    <source>
        <strain evidence="2">Rbin_158</strain>
    </source>
</reference>
<sequence length="304" mass="35978">MIPKLDNLVEGWFVIPLKSGLFFWVGGGLAYIWHRGGWKAFWKTFSLIDLEKTNLAVVLLFVGFVLIMAVASSLLKHFDDVILRALEGYYWPSGVLIRWTRWQDQKWREKETRRQTLTNDLHNKKELSRKERDELADLERQLMHLPEKDNRLPTRLGNTLRGYEQRPREKYGLDAFVCWPRLWILLPKEVREEVSLARNNLDTAIHTWIWSLLFLVWGIWALWAIVVGLVLTFFSYRWILQAARIYGQLVEASFDIHRFALYESLHWPLPTNPAEERPRGKQLTAYLWRGSEEPKPEFTVLSSE</sequence>